<accession>A0A813D7X6</accession>
<keyword evidence="1" id="KW-1133">Transmembrane helix</keyword>
<keyword evidence="3" id="KW-1185">Reference proteome</keyword>
<evidence type="ECO:0000313" key="2">
    <source>
        <dbReference type="EMBL" id="CAE8584657.1"/>
    </source>
</evidence>
<evidence type="ECO:0000256" key="1">
    <source>
        <dbReference type="SAM" id="Phobius"/>
    </source>
</evidence>
<protein>
    <submittedName>
        <fullName evidence="2">Uncharacterized protein</fullName>
    </submittedName>
</protein>
<organism evidence="2 3">
    <name type="scientific">Polarella glacialis</name>
    <name type="common">Dinoflagellate</name>
    <dbReference type="NCBI Taxonomy" id="89957"/>
    <lineage>
        <taxon>Eukaryota</taxon>
        <taxon>Sar</taxon>
        <taxon>Alveolata</taxon>
        <taxon>Dinophyceae</taxon>
        <taxon>Suessiales</taxon>
        <taxon>Suessiaceae</taxon>
        <taxon>Polarella</taxon>
    </lineage>
</organism>
<reference evidence="2" key="1">
    <citation type="submission" date="2021-02" db="EMBL/GenBank/DDBJ databases">
        <authorList>
            <person name="Dougan E. K."/>
            <person name="Rhodes N."/>
            <person name="Thang M."/>
            <person name="Chan C."/>
        </authorList>
    </citation>
    <scope>NUCLEOTIDE SEQUENCE</scope>
</reference>
<dbReference type="Proteomes" id="UP000654075">
    <property type="component" value="Unassembled WGS sequence"/>
</dbReference>
<evidence type="ECO:0000313" key="3">
    <source>
        <dbReference type="Proteomes" id="UP000654075"/>
    </source>
</evidence>
<keyword evidence="1" id="KW-0812">Transmembrane</keyword>
<feature type="transmembrane region" description="Helical" evidence="1">
    <location>
        <begin position="77"/>
        <end position="99"/>
    </location>
</feature>
<dbReference type="AlphaFoldDB" id="A0A813D7X6"/>
<dbReference type="EMBL" id="CAJNNV010001268">
    <property type="protein sequence ID" value="CAE8584657.1"/>
    <property type="molecule type" value="Genomic_DNA"/>
</dbReference>
<gene>
    <name evidence="2" type="ORF">PGLA1383_LOCUS3586</name>
</gene>
<feature type="transmembrane region" description="Helical" evidence="1">
    <location>
        <begin position="49"/>
        <end position="71"/>
    </location>
</feature>
<keyword evidence="1" id="KW-0472">Membrane</keyword>
<sequence>MAFTVVVSQLQLKEVVVAATEVVTAVVVVGATVVVVTTVVVVGATVVVVTTVVVASVLVVVTTVVVVPAVVVAPTVVLVVPAAAVVVVHGGHVIWLTTWSNAAKRSMLKSTTRIVWAISSD</sequence>
<comment type="caution">
    <text evidence="2">The sequence shown here is derived from an EMBL/GenBank/DDBJ whole genome shotgun (WGS) entry which is preliminary data.</text>
</comment>
<proteinExistence type="predicted"/>
<name>A0A813D7X6_POLGL</name>
<feature type="transmembrane region" description="Helical" evidence="1">
    <location>
        <begin position="22"/>
        <end position="42"/>
    </location>
</feature>